<evidence type="ECO:0000313" key="2">
    <source>
        <dbReference type="Proteomes" id="UP000790377"/>
    </source>
</evidence>
<evidence type="ECO:0000313" key="1">
    <source>
        <dbReference type="EMBL" id="KAH7909651.1"/>
    </source>
</evidence>
<dbReference type="EMBL" id="MU267748">
    <property type="protein sequence ID" value="KAH7909651.1"/>
    <property type="molecule type" value="Genomic_DNA"/>
</dbReference>
<name>A0ACB8A857_9AGAM</name>
<accession>A0ACB8A857</accession>
<keyword evidence="2" id="KW-1185">Reference proteome</keyword>
<proteinExistence type="predicted"/>
<organism evidence="1 2">
    <name type="scientific">Hygrophoropsis aurantiaca</name>
    <dbReference type="NCBI Taxonomy" id="72124"/>
    <lineage>
        <taxon>Eukaryota</taxon>
        <taxon>Fungi</taxon>
        <taxon>Dikarya</taxon>
        <taxon>Basidiomycota</taxon>
        <taxon>Agaricomycotina</taxon>
        <taxon>Agaricomycetes</taxon>
        <taxon>Agaricomycetidae</taxon>
        <taxon>Boletales</taxon>
        <taxon>Coniophorineae</taxon>
        <taxon>Hygrophoropsidaceae</taxon>
        <taxon>Hygrophoropsis</taxon>
    </lineage>
</organism>
<reference evidence="1" key="1">
    <citation type="journal article" date="2021" name="New Phytol.">
        <title>Evolutionary innovations through gain and loss of genes in the ectomycorrhizal Boletales.</title>
        <authorList>
            <person name="Wu G."/>
            <person name="Miyauchi S."/>
            <person name="Morin E."/>
            <person name="Kuo A."/>
            <person name="Drula E."/>
            <person name="Varga T."/>
            <person name="Kohler A."/>
            <person name="Feng B."/>
            <person name="Cao Y."/>
            <person name="Lipzen A."/>
            <person name="Daum C."/>
            <person name="Hundley H."/>
            <person name="Pangilinan J."/>
            <person name="Johnson J."/>
            <person name="Barry K."/>
            <person name="LaButti K."/>
            <person name="Ng V."/>
            <person name="Ahrendt S."/>
            <person name="Min B."/>
            <person name="Choi I.G."/>
            <person name="Park H."/>
            <person name="Plett J.M."/>
            <person name="Magnuson J."/>
            <person name="Spatafora J.W."/>
            <person name="Nagy L.G."/>
            <person name="Henrissat B."/>
            <person name="Grigoriev I.V."/>
            <person name="Yang Z.L."/>
            <person name="Xu J."/>
            <person name="Martin F.M."/>
        </authorList>
    </citation>
    <scope>NUCLEOTIDE SEQUENCE</scope>
    <source>
        <strain evidence="1">ATCC 28755</strain>
    </source>
</reference>
<comment type="caution">
    <text evidence="1">The sequence shown here is derived from an EMBL/GenBank/DDBJ whole genome shotgun (WGS) entry which is preliminary data.</text>
</comment>
<dbReference type="Proteomes" id="UP000790377">
    <property type="component" value="Unassembled WGS sequence"/>
</dbReference>
<gene>
    <name evidence="1" type="ORF">BJ138DRAFT_1136491</name>
</gene>
<protein>
    <submittedName>
        <fullName evidence="1">Armadillo-type protein</fullName>
    </submittedName>
</protein>
<sequence length="2434" mass="270537">MDQLVQTWTAIRDAIPACNSEVQRATAEVWGSVLRRLKSTAREKAVTLMAESVDEVEDASAWMIVFACKSVSQTLHTTTPTVMAPLIDFYLGCDTPEAMYGLLRRVLTALIHHCKGPEQFSPVADLVVERFSVVAKLVDPIGTDQERLRRVVQITSVICAVRQGSRMSPNQLTRLASGLSGLHPAPALHGTFLEFSTSLLTAGDMSLSTGPGRAFLLRAFETPSFGILLCGALFELGWGGWKLIALPALLKSTPMMLNKEPKQTLRLLACLRRAGKLGEVDAVWRHTVGNWVQDRLAHWEKNPERVDELVDILALAEYVPSFSQLIIQIVDGLLDSPDPEGDWTSTHANAAWIIGACIHALAENDPESWGGQVDLNKWAKKIMESWSWSELVLQSFVLLLKIRPAKSTIFSFSDLYPYLKSHIISHSRSLRLSAMKLLSSSFVQSSPGEQEVLKRCLQGEEVSLDVHGVRERVLRIGRVGQVVKEDEPLAADLCVRWLLSQLKVNLRPIWSPASEAVSSLAPRFDHCVWELVFFELQSTSDHGTTKPAPEWLKESSNDQNNADDPWEDERSWRDPSAHKLRFCVSKWLSDDLQRKSIIHDQKPSGRFDAISYENQLLGTLGQCSSLAEKHNRDLVPLFLALVDPTTENKMARHQLQSWLTLFSKFNNPKALHSTEELYALYHSLLSHPDRSLQTASLSCLLTYKSPHLVPHEGMLRLLLDDTRWRDELTSLDISAIEAQDRPHLVDAVVRILFGLMLERKGGSRGAGRRAAVLSSLAGCTDDELSLLTDLMLKPMHSDHQARRAGAFELHDVPSTISLKQQTGFLTLLGDVLRNLGPRTTSYWPALLGSTLDLVAHAQQPNTPEEQGDTSEENPDDEEEGDDEADETPSKSMRSVRQLGLKRLADFFRSPVTFDFSPYLVPCFGTIISPRLAVLDKENTQAPSALLDMFYTWASRPEYVRYLVQYDPQVLPKVYACLVAINVKATVLTRIFDLIDRLLLLTTEDPALSEVLIKPHVSLLLGNLAILVQRTKGEATISSPLAQRQISILSDIACHISDPSQAFTLFELLSPLLRKPGKIISEKTKINLLKIMGSLFSLIPELSDRFSGTYTKLFLVFRSSQGRTSLSLTFTALAAIDVDLQPLASLLEALNAYSTKRMNEPDFDRRLTAFASLNDHQYSSLSSRDWLPVVYNMLHFIQDPDELAVRNNAAFAFRRLVDIVAEGSSAEYETLFMRTVFPGLKKALRSKHELVRADVLSVIAYAIAKCEHIETLQEMRPLLASGDEEASFFSNIHHIQVHRRTRALRRLAEQCDEGCLRSRTLAEIFLPLVEHYVISTAALDHHLVTEAINTLGRIAKHLAWGVYHTLVQKYLRSSKEHDDAVRVHVRALVTVLENFHFAMEEVAEADHAEADEDDEENEVTDRLIPPPPPAADVKKIADAVNLRLLPSLLQYLEKRDETEDTLRIPISVGIVHVATHLPEATREAQISKLLTVLSQVLRSRSQETRDLTRDTLCRIAIMLGPSYLPAILREMRAALLRGPQLHVLAYVTHALLTHTTSAEHAATFHDLSACVPDIAHIAAEVIFGESGKDVQSEDFKTKMREVRAAASKGLDAFAITARYIAPAKISGLLLPLRGIMCETSALKTMQQVEEVLRRIASGLNANSRLTPAELLVLCHTLISQNARFLQEVPAPSKANNTKGKKNDAIVQMKRKVVVETDHYANNSFRFIVFGLELFNTAFRRSRFDFHDASIIARLEPMVKLIGNTLYSNSQPVLTAGIKAAAAILKCPLKSTPKSAPIITRQILSIIKNTGSAESDVAQTALKSLATILRDCPAAQPKETDLVFLLALITPDLEDPARQAAVFALLRAIVARRLVVPEIYDLMDRVGEVLVTSQSAAAQEQARGVLLQFLLDYPQGKGRLKTQMGFLAQNLAYTHESGRRSVLALLGAVLAKFEAGLVREYADMLFVALVMVLANDDSAGCRETAGELVKALLARVDGEGRKKVVEHLRAWAGAGQVQLVRVAMQVYGLVLDVLQRDTEPYIRALLDDVNAALERSVQQLSQAHGETDRDGESTRMEIDLDWQVPYQSLIALSKVLRVFPEYTTDGVVSEPTTNGGTDGDGGKAKITWAHVTAHLLFPHAWVRTAACRLVGVLFAAVPVAPPREASNSTDNPLSTRRMRAIAEKLALQLKSEHLDEPLSLQIVKNLFYIGKCFYAVPPRTIEEDGREEDANDEDGGQEEDGDGGQEDDDDEGGEIESAAGAGQAATPQKRDKRTQTHNDPLPWLFSKLSYQARSAHIARRNRSRCEPTWHHQPTSIFRWFAAMASHMSPARLRPFLPHILAPLYRVAEDDTIRDAGMDGLKTLTAELTDLLQTRLGTTAFAGAYNRVRQGVLRVRQERRSGRVVLATTNPAAAAKRKMARNAGKKESRKRKERGFA</sequence>